<reference evidence="4" key="1">
    <citation type="submission" date="2021-03" db="EMBL/GenBank/DDBJ databases">
        <authorList>
            <person name="Palmer J.M."/>
        </authorList>
    </citation>
    <scope>NUCLEOTIDE SEQUENCE</scope>
    <source>
        <strain evidence="4">ARV_011</strain>
    </source>
</reference>
<feature type="transmembrane region" description="Helical" evidence="1">
    <location>
        <begin position="199"/>
        <end position="224"/>
    </location>
</feature>
<dbReference type="GeneID" id="66116352"/>
<protein>
    <recommendedName>
        <fullName evidence="3">Protein YTP1-like C-terminal domain-containing protein</fullName>
    </recommendedName>
</protein>
<accession>A0A9P7V5F6</accession>
<feature type="chain" id="PRO_5040257082" description="Protein YTP1-like C-terminal domain-containing protein" evidence="2">
    <location>
        <begin position="27"/>
        <end position="454"/>
    </location>
</feature>
<feature type="transmembrane region" description="Helical" evidence="1">
    <location>
        <begin position="356"/>
        <end position="375"/>
    </location>
</feature>
<feature type="transmembrane region" description="Helical" evidence="1">
    <location>
        <begin position="292"/>
        <end position="309"/>
    </location>
</feature>
<evidence type="ECO:0000259" key="3">
    <source>
        <dbReference type="Pfam" id="PF10355"/>
    </source>
</evidence>
<dbReference type="Pfam" id="PF10355">
    <property type="entry name" value="Ytp1"/>
    <property type="match status" value="1"/>
</dbReference>
<feature type="signal peptide" evidence="2">
    <location>
        <begin position="1"/>
        <end position="26"/>
    </location>
</feature>
<feature type="transmembrane region" description="Helical" evidence="1">
    <location>
        <begin position="116"/>
        <end position="133"/>
    </location>
</feature>
<sequence length="454" mass="50931">MRRLQFPGVAMVTVLAMMLITRGVLADGGMEGMDDPRVEYHPINPGSKTFHWLMSVALLFLLPSISAAFLLADKQHWSLMFHFVLLGYSVFEWMFLPFADNTDNHENKTSRGTSTFITLLLAANIFIGTFMNGSNWIMNRFFPSAAGSSLNNGNANSGVLCKVFKTLSVIIALTGWVRVCLAVVALFGFCYDKHTGQCIAHGIMGTAFVFYAMVLTIVLIIPWIRKRDTNRRSQEFYDSVVMCAWGIVNTFTEHRWGKEGWSMGDYQHTAMGIIWWAGALVGVFLTRKKNNHRSLIPALLLIFTGWSMSQHHQHSAISTNVHAFFGIALMSAGFTRVIEICFILHDKNCDDSGKILAFQYMPPFFMTLSGILFMAANEEQLELALGLGSDHSAYILVGTAAAFVVFLWLLLMVNLYLRLVGFDEDGPFQPIAINGNEYNRVNDVQEFELENMSD</sequence>
<comment type="caution">
    <text evidence="4">The sequence shown here is derived from an EMBL/GenBank/DDBJ whole genome shotgun (WGS) entry which is preliminary data.</text>
</comment>
<keyword evidence="1" id="KW-0472">Membrane</keyword>
<name>A0A9P7V5F6_9ASCO</name>
<organism evidence="4 5">
    <name type="scientific">Scheffersomyces spartinae</name>
    <dbReference type="NCBI Taxonomy" id="45513"/>
    <lineage>
        <taxon>Eukaryota</taxon>
        <taxon>Fungi</taxon>
        <taxon>Dikarya</taxon>
        <taxon>Ascomycota</taxon>
        <taxon>Saccharomycotina</taxon>
        <taxon>Pichiomycetes</taxon>
        <taxon>Debaryomycetaceae</taxon>
        <taxon>Scheffersomyces</taxon>
    </lineage>
</organism>
<evidence type="ECO:0000256" key="1">
    <source>
        <dbReference type="SAM" id="Phobius"/>
    </source>
</evidence>
<dbReference type="RefSeq" id="XP_043047137.1">
    <property type="nucleotide sequence ID" value="XM_043193718.1"/>
</dbReference>
<evidence type="ECO:0000256" key="2">
    <source>
        <dbReference type="SAM" id="SignalP"/>
    </source>
</evidence>
<evidence type="ECO:0000313" key="4">
    <source>
        <dbReference type="EMBL" id="KAG7191585.1"/>
    </source>
</evidence>
<dbReference type="InterPro" id="IPR018827">
    <property type="entry name" value="YTP1_C"/>
</dbReference>
<dbReference type="EMBL" id="JAHMUF010000026">
    <property type="protein sequence ID" value="KAG7191585.1"/>
    <property type="molecule type" value="Genomic_DNA"/>
</dbReference>
<keyword evidence="1" id="KW-1133">Transmembrane helix</keyword>
<dbReference type="Proteomes" id="UP000790833">
    <property type="component" value="Unassembled WGS sequence"/>
</dbReference>
<keyword evidence="1" id="KW-0812">Transmembrane</keyword>
<feature type="transmembrane region" description="Helical" evidence="1">
    <location>
        <begin position="395"/>
        <end position="417"/>
    </location>
</feature>
<dbReference type="PANTHER" id="PTHR31685:SF2">
    <property type="entry name" value="PROTEIN YTP1"/>
    <property type="match status" value="1"/>
</dbReference>
<feature type="transmembrane region" description="Helical" evidence="1">
    <location>
        <begin position="50"/>
        <end position="72"/>
    </location>
</feature>
<keyword evidence="5" id="KW-1185">Reference proteome</keyword>
<dbReference type="AlphaFoldDB" id="A0A9P7V5F6"/>
<proteinExistence type="predicted"/>
<feature type="transmembrane region" description="Helical" evidence="1">
    <location>
        <begin position="321"/>
        <end position="344"/>
    </location>
</feature>
<evidence type="ECO:0000313" key="5">
    <source>
        <dbReference type="Proteomes" id="UP000790833"/>
    </source>
</evidence>
<gene>
    <name evidence="4" type="ORF">KQ657_002978</name>
</gene>
<feature type="domain" description="Protein YTP1-like C-terminal" evidence="3">
    <location>
        <begin position="175"/>
        <end position="416"/>
    </location>
</feature>
<keyword evidence="2" id="KW-0732">Signal</keyword>
<feature type="transmembrane region" description="Helical" evidence="1">
    <location>
        <begin position="167"/>
        <end position="187"/>
    </location>
</feature>
<dbReference type="OrthoDB" id="4137487at2759"/>
<dbReference type="PANTHER" id="PTHR31685">
    <property type="entry name" value="INTEGRAL MEMBRANE PROTEIN (AFU_ORTHOLOGUE AFUA_6G12730)-RELATED"/>
    <property type="match status" value="1"/>
</dbReference>
<feature type="transmembrane region" description="Helical" evidence="1">
    <location>
        <begin position="79"/>
        <end position="96"/>
    </location>
</feature>